<accession>A0ABT3P0K5</accession>
<protein>
    <submittedName>
        <fullName evidence="1">Phage exclusion protein Lit family protein</fullName>
    </submittedName>
</protein>
<gene>
    <name evidence="1" type="ORF">OF850_19060</name>
</gene>
<dbReference type="Pfam" id="PF10463">
    <property type="entry name" value="Peptidase_U49"/>
    <property type="match status" value="1"/>
</dbReference>
<proteinExistence type="predicted"/>
<organism evidence="1 2">
    <name type="scientific">Sabulicella glaciei</name>
    <dbReference type="NCBI Taxonomy" id="2984948"/>
    <lineage>
        <taxon>Bacteria</taxon>
        <taxon>Pseudomonadati</taxon>
        <taxon>Pseudomonadota</taxon>
        <taxon>Alphaproteobacteria</taxon>
        <taxon>Acetobacterales</taxon>
        <taxon>Acetobacteraceae</taxon>
        <taxon>Sabulicella</taxon>
    </lineage>
</organism>
<dbReference type="InterPro" id="IPR019504">
    <property type="entry name" value="Peptidase_U49_Lit_pept"/>
</dbReference>
<comment type="caution">
    <text evidence="1">The sequence shown here is derived from an EMBL/GenBank/DDBJ whole genome shotgun (WGS) entry which is preliminary data.</text>
</comment>
<keyword evidence="2" id="KW-1185">Reference proteome</keyword>
<evidence type="ECO:0000313" key="2">
    <source>
        <dbReference type="Proteomes" id="UP001526430"/>
    </source>
</evidence>
<dbReference type="RefSeq" id="WP_301591919.1">
    <property type="nucleotide sequence ID" value="NZ_JAPFQI010000020.1"/>
</dbReference>
<sequence>MSEGQVTPRQAVIALMKGAVPERADDIDSLWARYDPDVVLSDDSRHITLNACKERITVSAKTMDVFWLIGFSGWRAIECYSPHVVISAAGGGTVADLMRADEELGEVERAYKERIAAVQDLIAAPDATSSPWPPDLPRPSADREAMEDMQYKSAFDLSCLAAAFTYFHEFRHVMLDRDNERPGDLREEEMACDVWARSFLTAHLAQYALKNGHIYQDVLRKRSMGLAVAALILHEITPLWEQGGNCQYFSLADRLHALLDNTPLPANDHFWIFAASLLIGILRQRHIAINAPQSGARELALYLLAKP</sequence>
<dbReference type="EMBL" id="JAPFQI010000020">
    <property type="protein sequence ID" value="MCW8087713.1"/>
    <property type="molecule type" value="Genomic_DNA"/>
</dbReference>
<evidence type="ECO:0000313" key="1">
    <source>
        <dbReference type="EMBL" id="MCW8087713.1"/>
    </source>
</evidence>
<dbReference type="Proteomes" id="UP001526430">
    <property type="component" value="Unassembled WGS sequence"/>
</dbReference>
<reference evidence="1 2" key="1">
    <citation type="submission" date="2022-10" db="EMBL/GenBank/DDBJ databases">
        <title>Roseococcus glaciei nov., sp. nov., isolated from glacier.</title>
        <authorList>
            <person name="Liu Q."/>
            <person name="Xin Y.-H."/>
        </authorList>
    </citation>
    <scope>NUCLEOTIDE SEQUENCE [LARGE SCALE GENOMIC DNA]</scope>
    <source>
        <strain evidence="1 2">MDT2-1-1</strain>
    </source>
</reference>
<name>A0ABT3P0K5_9PROT</name>